<keyword evidence="1" id="KW-0732">Signal</keyword>
<dbReference type="eggNOG" id="ENOG5033QDA">
    <property type="taxonomic scope" value="Bacteria"/>
</dbReference>
<feature type="chain" id="PRO_5003686266" description="SPOR domain-containing protein" evidence="1">
    <location>
        <begin position="30"/>
        <end position="378"/>
    </location>
</feature>
<evidence type="ECO:0000313" key="4">
    <source>
        <dbReference type="Proteomes" id="UP000006054"/>
    </source>
</evidence>
<evidence type="ECO:0000259" key="2">
    <source>
        <dbReference type="PROSITE" id="PS51724"/>
    </source>
</evidence>
<feature type="signal peptide" evidence="1">
    <location>
        <begin position="1"/>
        <end position="29"/>
    </location>
</feature>
<gene>
    <name evidence="3" type="ordered locus">Fleli_2298</name>
</gene>
<dbReference type="InterPro" id="IPR007730">
    <property type="entry name" value="SPOR-like_dom"/>
</dbReference>
<protein>
    <recommendedName>
        <fullName evidence="2">SPOR domain-containing protein</fullName>
    </recommendedName>
</protein>
<reference evidence="4" key="1">
    <citation type="submission" date="2012-06" db="EMBL/GenBank/DDBJ databases">
        <title>The complete genome of Flexibacter litoralis DSM 6794.</title>
        <authorList>
            <person name="Lucas S."/>
            <person name="Copeland A."/>
            <person name="Lapidus A."/>
            <person name="Glavina del Rio T."/>
            <person name="Dalin E."/>
            <person name="Tice H."/>
            <person name="Bruce D."/>
            <person name="Goodwin L."/>
            <person name="Pitluck S."/>
            <person name="Peters L."/>
            <person name="Ovchinnikova G."/>
            <person name="Lu M."/>
            <person name="Kyrpides N."/>
            <person name="Mavromatis K."/>
            <person name="Ivanova N."/>
            <person name="Brettin T."/>
            <person name="Detter J.C."/>
            <person name="Han C."/>
            <person name="Larimer F."/>
            <person name="Land M."/>
            <person name="Hauser L."/>
            <person name="Markowitz V."/>
            <person name="Cheng J.-F."/>
            <person name="Hugenholtz P."/>
            <person name="Woyke T."/>
            <person name="Wu D."/>
            <person name="Spring S."/>
            <person name="Lang E."/>
            <person name="Kopitz M."/>
            <person name="Brambilla E."/>
            <person name="Klenk H.-P."/>
            <person name="Eisen J.A."/>
        </authorList>
    </citation>
    <scope>NUCLEOTIDE SEQUENCE [LARGE SCALE GENOMIC DNA]</scope>
    <source>
        <strain evidence="4">ATCC 23117 / DSM 6794 / NBRC 15988 / NCIMB 1366 / Sio-4</strain>
    </source>
</reference>
<sequence precursor="true">MKKTQFMKNIIALILFIGSFMLFESPALAQDYQIGQLSQEPVTITMHPTPSLPREKSDTSYTDYKGSSTPLTLYVLNGPQYHPVINPAPTGVYINGQHFRFYCSIERSLVQYLSIFLDVYEFEFLGRKYLCFYTLSEECMTKGCRFKCYNLFDITNPDKIIAYAFNSILPGTESFGDFNFDGKMDVLTALPKTPESFVESPEDDRRSNILITVYTPTINGDLVRMEKEEDGNPYYIYVKPVDEDIQAFSVVQYDWFMPFKKDNKVLEIASFYPPYQPFDPKNDFMYDHKGHRIDKRRWVIHLTDFPEQEGAQEFCEELIDAGYREAYIKVDHYGPDFTFKILYGNYWSKKKAEQIQHMLVEKGVVDRQQPGKVIPLDK</sequence>
<dbReference type="GO" id="GO:0042834">
    <property type="term" value="F:peptidoglycan binding"/>
    <property type="evidence" value="ECO:0007669"/>
    <property type="project" value="InterPro"/>
</dbReference>
<dbReference type="AlphaFoldDB" id="I4AL37"/>
<feature type="domain" description="SPOR" evidence="2">
    <location>
        <begin position="292"/>
        <end position="372"/>
    </location>
</feature>
<accession>I4AL37</accession>
<organism evidence="3 4">
    <name type="scientific">Bernardetia litoralis (strain ATCC 23117 / DSM 6794 / NBRC 15988 / NCIMB 1366 / Fx l1 / Sio-4)</name>
    <name type="common">Flexibacter litoralis</name>
    <dbReference type="NCBI Taxonomy" id="880071"/>
    <lineage>
        <taxon>Bacteria</taxon>
        <taxon>Pseudomonadati</taxon>
        <taxon>Bacteroidota</taxon>
        <taxon>Cytophagia</taxon>
        <taxon>Cytophagales</taxon>
        <taxon>Bernardetiaceae</taxon>
        <taxon>Bernardetia</taxon>
    </lineage>
</organism>
<evidence type="ECO:0000313" key="3">
    <source>
        <dbReference type="EMBL" id="AFM04672.1"/>
    </source>
</evidence>
<proteinExistence type="predicted"/>
<dbReference type="Proteomes" id="UP000006054">
    <property type="component" value="Chromosome"/>
</dbReference>
<dbReference type="KEGG" id="fli:Fleli_2298"/>
<name>I4AL37_BERLS</name>
<keyword evidence="4" id="KW-1185">Reference proteome</keyword>
<dbReference type="SUPFAM" id="SSF110997">
    <property type="entry name" value="Sporulation related repeat"/>
    <property type="match status" value="1"/>
</dbReference>
<dbReference type="EMBL" id="CP003345">
    <property type="protein sequence ID" value="AFM04672.1"/>
    <property type="molecule type" value="Genomic_DNA"/>
</dbReference>
<evidence type="ECO:0000256" key="1">
    <source>
        <dbReference type="SAM" id="SignalP"/>
    </source>
</evidence>
<dbReference type="InterPro" id="IPR036680">
    <property type="entry name" value="SPOR-like_sf"/>
</dbReference>
<dbReference type="HOGENOM" id="CLU_743456_0_0_10"/>
<dbReference type="PROSITE" id="PS51724">
    <property type="entry name" value="SPOR"/>
    <property type="match status" value="1"/>
</dbReference>